<sequence>MTSTHARLALNLLPKIGPIRVQRLLEVFGTPEDILRAKASDIQQIDGFGNDLASTIAHWKKHIDLDRELRRIQEENLTLVTPEDSVYPDLLSEIHDPPLLLYVRGQITERDRHAVSIVGVRNATAYGLATAKKLAFQLAQAGYTIISGLARGIDTAAHEGALAAKGRTIAVIGSGHAKLYPPENAALAERIAESGAVVSEYPVDYPPDKTTFPQRNRIVSGWSSGTIVVEAALRSGSLITANQAMDQGRTVFAVPGNIDRPSSHGCNHLIQQGAKLVQDASDILEEFNVLPLNIISSADAPHGGHRPDLSEQEAVVHSALSTDELHINEIALATNLPIGTVSTTLMKLEMKSLVRALPGKFYVRLV</sequence>
<feature type="domain" description="Smf/DprA SLOG" evidence="2">
    <location>
        <begin position="79"/>
        <end position="287"/>
    </location>
</feature>
<evidence type="ECO:0000256" key="1">
    <source>
        <dbReference type="ARBA" id="ARBA00006525"/>
    </source>
</evidence>
<dbReference type="EMBL" id="VAUV01000006">
    <property type="protein sequence ID" value="TLD71144.1"/>
    <property type="molecule type" value="Genomic_DNA"/>
</dbReference>
<dbReference type="InterPro" id="IPR036388">
    <property type="entry name" value="WH-like_DNA-bd_sf"/>
</dbReference>
<dbReference type="PANTHER" id="PTHR43022">
    <property type="entry name" value="PROTEIN SMF"/>
    <property type="match status" value="1"/>
</dbReference>
<keyword evidence="5" id="KW-1185">Reference proteome</keyword>
<organism evidence="4 5">
    <name type="scientific">Phragmitibacter flavus</name>
    <dbReference type="NCBI Taxonomy" id="2576071"/>
    <lineage>
        <taxon>Bacteria</taxon>
        <taxon>Pseudomonadati</taxon>
        <taxon>Verrucomicrobiota</taxon>
        <taxon>Verrucomicrobiia</taxon>
        <taxon>Verrucomicrobiales</taxon>
        <taxon>Verrucomicrobiaceae</taxon>
        <taxon>Phragmitibacter</taxon>
    </lineage>
</organism>
<evidence type="ECO:0000313" key="4">
    <source>
        <dbReference type="EMBL" id="TLD71144.1"/>
    </source>
</evidence>
<dbReference type="Pfam" id="PF02481">
    <property type="entry name" value="DNA_processg_A"/>
    <property type="match status" value="1"/>
</dbReference>
<dbReference type="SUPFAM" id="SSF102405">
    <property type="entry name" value="MCP/YpsA-like"/>
    <property type="match status" value="1"/>
</dbReference>
<comment type="caution">
    <text evidence="4">The sequence shown here is derived from an EMBL/GenBank/DDBJ whole genome shotgun (WGS) entry which is preliminary data.</text>
</comment>
<feature type="domain" description="DprA winged helix" evidence="3">
    <location>
        <begin position="307"/>
        <end position="360"/>
    </location>
</feature>
<dbReference type="Pfam" id="PF14520">
    <property type="entry name" value="HHH_5"/>
    <property type="match status" value="1"/>
</dbReference>
<dbReference type="AlphaFoldDB" id="A0A5R8KFP9"/>
<dbReference type="OrthoDB" id="9785707at2"/>
<dbReference type="InterPro" id="IPR003488">
    <property type="entry name" value="DprA"/>
</dbReference>
<dbReference type="Proteomes" id="UP000306196">
    <property type="component" value="Unassembled WGS sequence"/>
</dbReference>
<dbReference type="PANTHER" id="PTHR43022:SF1">
    <property type="entry name" value="PROTEIN SMF"/>
    <property type="match status" value="1"/>
</dbReference>
<dbReference type="InterPro" id="IPR041614">
    <property type="entry name" value="DprA_WH"/>
</dbReference>
<proteinExistence type="inferred from homology"/>
<accession>A0A5R8KFP9</accession>
<evidence type="ECO:0000259" key="2">
    <source>
        <dbReference type="Pfam" id="PF02481"/>
    </source>
</evidence>
<evidence type="ECO:0000259" key="3">
    <source>
        <dbReference type="Pfam" id="PF17782"/>
    </source>
</evidence>
<dbReference type="GO" id="GO:0009294">
    <property type="term" value="P:DNA-mediated transformation"/>
    <property type="evidence" value="ECO:0007669"/>
    <property type="project" value="InterPro"/>
</dbReference>
<dbReference type="InterPro" id="IPR010994">
    <property type="entry name" value="RuvA_2-like"/>
</dbReference>
<dbReference type="Pfam" id="PF17782">
    <property type="entry name" value="WHD_DprA"/>
    <property type="match status" value="1"/>
</dbReference>
<dbReference type="Gene3D" id="1.10.10.10">
    <property type="entry name" value="Winged helix-like DNA-binding domain superfamily/Winged helix DNA-binding domain"/>
    <property type="match status" value="1"/>
</dbReference>
<dbReference type="SUPFAM" id="SSF47781">
    <property type="entry name" value="RuvA domain 2-like"/>
    <property type="match status" value="1"/>
</dbReference>
<dbReference type="RefSeq" id="WP_138085971.1">
    <property type="nucleotide sequence ID" value="NZ_VAUV01000006.1"/>
</dbReference>
<evidence type="ECO:0000313" key="5">
    <source>
        <dbReference type="Proteomes" id="UP000306196"/>
    </source>
</evidence>
<reference evidence="4 5" key="1">
    <citation type="submission" date="2019-05" db="EMBL/GenBank/DDBJ databases">
        <title>Verrucobacter flavum gen. nov., sp. nov. a new member of the family Verrucomicrobiaceae.</title>
        <authorList>
            <person name="Szuroczki S."/>
            <person name="Abbaszade G."/>
            <person name="Szabo A."/>
            <person name="Felfoldi T."/>
            <person name="Schumann P."/>
            <person name="Boka K."/>
            <person name="Keki Z."/>
            <person name="Toumi M."/>
            <person name="Toth E."/>
        </authorList>
    </citation>
    <scope>NUCLEOTIDE SEQUENCE [LARGE SCALE GENOMIC DNA]</scope>
    <source>
        <strain evidence="4 5">MG-N-17</strain>
    </source>
</reference>
<name>A0A5R8KFP9_9BACT</name>
<gene>
    <name evidence="4" type="primary">dprA</name>
    <name evidence="4" type="ORF">FEM03_09550</name>
</gene>
<protein>
    <submittedName>
        <fullName evidence="4">DNA-protecting protein DprA</fullName>
    </submittedName>
</protein>
<dbReference type="Gene3D" id="3.40.50.450">
    <property type="match status" value="1"/>
</dbReference>
<comment type="similarity">
    <text evidence="1">Belongs to the DprA/Smf family.</text>
</comment>
<dbReference type="NCBIfam" id="TIGR00732">
    <property type="entry name" value="dprA"/>
    <property type="match status" value="1"/>
</dbReference>
<dbReference type="InterPro" id="IPR057666">
    <property type="entry name" value="DrpA_SLOG"/>
</dbReference>